<dbReference type="EMBL" id="AP018227">
    <property type="protein sequence ID" value="BAY84292.1"/>
    <property type="molecule type" value="Genomic_DNA"/>
</dbReference>
<dbReference type="GO" id="GO:0030246">
    <property type="term" value="F:carbohydrate binding"/>
    <property type="evidence" value="ECO:0007669"/>
    <property type="project" value="InterPro"/>
</dbReference>
<feature type="domain" description="DUF5110" evidence="7">
    <location>
        <begin position="697"/>
        <end position="763"/>
    </location>
</feature>
<organism evidence="9 10">
    <name type="scientific">Calothrix parasitica NIES-267</name>
    <dbReference type="NCBI Taxonomy" id="1973488"/>
    <lineage>
        <taxon>Bacteria</taxon>
        <taxon>Bacillati</taxon>
        <taxon>Cyanobacteriota</taxon>
        <taxon>Cyanophyceae</taxon>
        <taxon>Nostocales</taxon>
        <taxon>Calotrichaceae</taxon>
        <taxon>Calothrix</taxon>
    </lineage>
</organism>
<dbReference type="InterPro" id="IPR011013">
    <property type="entry name" value="Gal_mutarotase_sf_dom"/>
</dbReference>
<dbReference type="InterPro" id="IPR025887">
    <property type="entry name" value="Glyco_hydro_31_N_dom"/>
</dbReference>
<evidence type="ECO:0000256" key="2">
    <source>
        <dbReference type="ARBA" id="ARBA00022801"/>
    </source>
</evidence>
<keyword evidence="3 4" id="KW-0326">Glycosidase</keyword>
<dbReference type="PANTHER" id="PTHR22762:SF166">
    <property type="entry name" value="ALPHA-GLUCOSIDASE"/>
    <property type="match status" value="1"/>
</dbReference>
<evidence type="ECO:0000256" key="1">
    <source>
        <dbReference type="ARBA" id="ARBA00007806"/>
    </source>
</evidence>
<comment type="similarity">
    <text evidence="1 4">Belongs to the glycosyl hydrolase 31 family.</text>
</comment>
<dbReference type="CDD" id="cd06604">
    <property type="entry name" value="GH31_glucosidase_II_MalA"/>
    <property type="match status" value="1"/>
</dbReference>
<dbReference type="CDD" id="cd14752">
    <property type="entry name" value="GH31_N"/>
    <property type="match status" value="1"/>
</dbReference>
<keyword evidence="10" id="KW-1185">Reference proteome</keyword>
<dbReference type="InterPro" id="IPR030458">
    <property type="entry name" value="Glyco_hydro_31_AS"/>
</dbReference>
<dbReference type="InterPro" id="IPR000322">
    <property type="entry name" value="Glyco_hydro_31_TIM"/>
</dbReference>
<dbReference type="InterPro" id="IPR017853">
    <property type="entry name" value="GH"/>
</dbReference>
<protein>
    <submittedName>
        <fullName evidence="9">Alpha-glucosidase</fullName>
    </submittedName>
</protein>
<dbReference type="Proteomes" id="UP000218418">
    <property type="component" value="Chromosome"/>
</dbReference>
<dbReference type="PANTHER" id="PTHR22762">
    <property type="entry name" value="ALPHA-GLUCOSIDASE"/>
    <property type="match status" value="1"/>
</dbReference>
<dbReference type="OrthoDB" id="176168at2"/>
<evidence type="ECO:0000259" key="6">
    <source>
        <dbReference type="Pfam" id="PF13802"/>
    </source>
</evidence>
<dbReference type="SUPFAM" id="SSF74650">
    <property type="entry name" value="Galactose mutarotase-like"/>
    <property type="match status" value="1"/>
</dbReference>
<feature type="domain" description="Glycoside hydrolase family 31 N-terminal" evidence="6">
    <location>
        <begin position="42"/>
        <end position="208"/>
    </location>
</feature>
<evidence type="ECO:0000259" key="8">
    <source>
        <dbReference type="Pfam" id="PF21365"/>
    </source>
</evidence>
<keyword evidence="2 4" id="KW-0378">Hydrolase</keyword>
<accession>A0A1Z4LST4</accession>
<reference evidence="9 10" key="1">
    <citation type="submission" date="2017-06" db="EMBL/GenBank/DDBJ databases">
        <title>Genome sequencing of cyanobaciteial culture collection at National Institute for Environmental Studies (NIES).</title>
        <authorList>
            <person name="Hirose Y."/>
            <person name="Shimura Y."/>
            <person name="Fujisawa T."/>
            <person name="Nakamura Y."/>
            <person name="Kawachi M."/>
        </authorList>
    </citation>
    <scope>NUCLEOTIDE SEQUENCE [LARGE SCALE GENOMIC DNA]</scope>
    <source>
        <strain evidence="9 10">NIES-267</strain>
    </source>
</reference>
<dbReference type="GO" id="GO:0005975">
    <property type="term" value="P:carbohydrate metabolic process"/>
    <property type="evidence" value="ECO:0007669"/>
    <property type="project" value="InterPro"/>
</dbReference>
<dbReference type="Gene3D" id="2.60.40.1180">
    <property type="entry name" value="Golgi alpha-mannosidase II"/>
    <property type="match status" value="2"/>
</dbReference>
<evidence type="ECO:0000256" key="3">
    <source>
        <dbReference type="ARBA" id="ARBA00023295"/>
    </source>
</evidence>
<evidence type="ECO:0000256" key="4">
    <source>
        <dbReference type="RuleBase" id="RU361185"/>
    </source>
</evidence>
<dbReference type="Pfam" id="PF13802">
    <property type="entry name" value="Gal_mutarotas_2"/>
    <property type="match status" value="1"/>
</dbReference>
<dbReference type="Gene3D" id="2.60.40.1760">
    <property type="entry name" value="glycosyl hydrolase (family 31)"/>
    <property type="match status" value="1"/>
</dbReference>
<dbReference type="InterPro" id="IPR033403">
    <property type="entry name" value="DUF5110"/>
</dbReference>
<evidence type="ECO:0000259" key="7">
    <source>
        <dbReference type="Pfam" id="PF17137"/>
    </source>
</evidence>
<proteinExistence type="inferred from homology"/>
<dbReference type="InterPro" id="IPR013780">
    <property type="entry name" value="Glyco_hydro_b"/>
</dbReference>
<feature type="domain" description="Glycosyl hydrolase family 31 C-terminal" evidence="8">
    <location>
        <begin position="594"/>
        <end position="680"/>
    </location>
</feature>
<evidence type="ECO:0000313" key="10">
    <source>
        <dbReference type="Proteomes" id="UP000218418"/>
    </source>
</evidence>
<dbReference type="AlphaFoldDB" id="A0A1Z4LST4"/>
<gene>
    <name evidence="9" type="ORF">NIES267_37880</name>
</gene>
<name>A0A1Z4LST4_9CYAN</name>
<dbReference type="Pfam" id="PF21365">
    <property type="entry name" value="Glyco_hydro_31_3rd"/>
    <property type="match status" value="1"/>
</dbReference>
<dbReference type="Pfam" id="PF01055">
    <property type="entry name" value="Glyco_hydro_31_2nd"/>
    <property type="match status" value="1"/>
</dbReference>
<feature type="domain" description="Glycoside hydrolase family 31 TIM barrel" evidence="5">
    <location>
        <begin position="251"/>
        <end position="586"/>
    </location>
</feature>
<dbReference type="Pfam" id="PF17137">
    <property type="entry name" value="DUF5110"/>
    <property type="match status" value="1"/>
</dbReference>
<dbReference type="Gene3D" id="3.20.20.80">
    <property type="entry name" value="Glycosidases"/>
    <property type="match status" value="2"/>
</dbReference>
<dbReference type="GO" id="GO:0004553">
    <property type="term" value="F:hydrolase activity, hydrolyzing O-glycosyl compounds"/>
    <property type="evidence" value="ECO:0007669"/>
    <property type="project" value="InterPro"/>
</dbReference>
<dbReference type="InterPro" id="IPR048395">
    <property type="entry name" value="Glyco_hydro_31_C"/>
</dbReference>
<sequence>MPEFIGQLPISEPAWNPIASIQSFQRYDKGINFDCGNNSLLILSILANNLIRVRFSPTGELTPRRSWNVNLPDEQWNAVNFDIQETDEQIIIETEKIKVCVQRNPCQIKCFDKAGNPFAHDTDLGIASRKDEIANWKEINPQEKFYGFGERSGLLNQRGKILTNWTTDSLDYTMLTDEMYQAIPFFMSLRPNVGYGLFFNTTFWSQFDIGASETNTLQLKTKDSQLDYYIIYGPEPAAILETYTQLTGRMPLPPRWALGYHQCRWSYNSEAEVRELVKQFRDRKIPCDVVHLDIDYMQGFRVFTWNKQRFPSPKMLVEDLSQQGIKVVNIIDPGVKFDPEANYQVCDEGLAKDYFIRRENGKVFHGYVWPDRAVFPDFMRPEVREWWGNLQRNLTNVGVAGIWNDMNEPALNNQPFGDLEGVKITFPMNGSSGSGEDKTTWKETHNLYGMNMARASFEGLQKLRPAKRSFVLTRSGFAGVQSYSAVWTGDNHSKWEYLEMSLPMLCNLGLSGVAFVGADIGGFAGNATPELFARWMQMGMLYPLMRGHSMIGTKPHEPWEFGQEVEDICRKYVELRYQLLAYFYTLFWQAASKGEPILRPLIYHYPNDEKTYEIYDQVLIGDSIMAAPIYRPGVENRMVYLPEGTWYNWWNRNQIQGSQHILIDAPLEKMPLFIKAGAIIPLVSAMQYAEELPVNEMRLLVAPGKGEFTLYEDDGNTFAYRDGASCTTEYRVDLEGNQVVVEIEERKGKLAPSERKVIVEVIGKAEQEFMDDGKTRRLVFE</sequence>
<dbReference type="SUPFAM" id="SSF51011">
    <property type="entry name" value="Glycosyl hydrolase domain"/>
    <property type="match status" value="1"/>
</dbReference>
<dbReference type="PROSITE" id="PS00129">
    <property type="entry name" value="GLYCOSYL_HYDROL_F31_1"/>
    <property type="match status" value="1"/>
</dbReference>
<dbReference type="SUPFAM" id="SSF51445">
    <property type="entry name" value="(Trans)glycosidases"/>
    <property type="match status" value="1"/>
</dbReference>
<evidence type="ECO:0000259" key="5">
    <source>
        <dbReference type="Pfam" id="PF01055"/>
    </source>
</evidence>
<evidence type="ECO:0000313" key="9">
    <source>
        <dbReference type="EMBL" id="BAY84292.1"/>
    </source>
</evidence>